<evidence type="ECO:0000259" key="2">
    <source>
        <dbReference type="Pfam" id="PF21722"/>
    </source>
</evidence>
<feature type="region of interest" description="Disordered" evidence="1">
    <location>
        <begin position="147"/>
        <end position="167"/>
    </location>
</feature>
<dbReference type="InterPro" id="IPR049304">
    <property type="entry name" value="Gly_rich_dom"/>
</dbReference>
<gene>
    <name evidence="3" type="primary">8</name>
    <name evidence="3" type="ORF">SEA_BABYBACK_8</name>
</gene>
<protein>
    <recommendedName>
        <fullName evidence="2">Glycine-rich domain-containing protein</fullName>
    </recommendedName>
</protein>
<feature type="domain" description="Glycine-rich" evidence="2">
    <location>
        <begin position="42"/>
        <end position="222"/>
    </location>
</feature>
<reference evidence="3" key="1">
    <citation type="submission" date="2024-05" db="EMBL/GenBank/DDBJ databases">
        <authorList>
            <person name="Angeles D.G."/>
            <person name="Arvik A.J."/>
            <person name="Ashton K.E."/>
            <person name="Baker A.G."/>
            <person name="Benitez E."/>
            <person name="Boateng E.S."/>
            <person name="Bopp L.A."/>
            <person name="Canales M.Y."/>
            <person name="Cho C.S."/>
            <person name="Denby A.C."/>
            <person name="Ferrell L.E."/>
            <person name="Gates K.A."/>
            <person name="Goitom S."/>
            <person name="Griffith A.H."/>
            <person name="Hassan A.M."/>
            <person name="James S.C."/>
            <person name="Javed S.A."/>
            <person name="Jordan A.B."/>
            <person name="Kershner D.C."/>
            <person name="Kudva A.P."/>
            <person name="Liu S."/>
            <person name="Loosemore S.B."/>
            <person name="Lyle H.E."/>
            <person name="Mahmud R."/>
            <person name="Martey A."/>
            <person name="Martin B.S."/>
            <person name="Martin C.E."/>
            <person name="Martin G.J."/>
            <person name="McClellan E."/>
            <person name="Paladino M.R."/>
            <person name="Papa A.R."/>
            <person name="Perez K."/>
            <person name="Rhodes B.E."/>
            <person name="Riddervold E.J."/>
            <person name="Roudabush H."/>
            <person name="Ruiz I.A."/>
            <person name="Russell E.L."/>
            <person name="Sams C.E."/>
            <person name="Shin S."/>
            <person name="Smith G.L."/>
            <person name="Snowman J.L."/>
            <person name="Timberlake T."/>
            <person name="Tucker Z.R."/>
            <person name="Vashistha N."/>
            <person name="Voshell S.M."/>
            <person name="Vuppala S."/>
            <person name="Wallace A.L."/>
            <person name="Ko C."/>
            <person name="Russell D.A."/>
            <person name="Jacobs-Sera D."/>
            <person name="Hatfull G.F."/>
        </authorList>
    </citation>
    <scope>NUCLEOTIDE SEQUENCE</scope>
</reference>
<dbReference type="Pfam" id="PF21722">
    <property type="entry name" value="Gly_rich_2"/>
    <property type="match status" value="1"/>
</dbReference>
<sequence length="223" mass="21976">MPVRIGDATPSSLRFGDLTATKAYLGDVLVFPAFSVVSQAFTTVGNWAFNIPLECAFIDVVLLGGGGGGSSGNIAASPGEGGYAGQWQYFTLRRGIDIPWNVLQITGTVGGGGDRGAAGWVPDNGENGGNTTATVAGVATWTALGGEGGNPIRWTTEGRAGRSPGTITLNDIPYVGGAATPSSATNGNAPGGGGGGGNAGAAFLPAGAGGLGARGQAWCRAYV</sequence>
<dbReference type="EMBL" id="PP758916">
    <property type="protein sequence ID" value="XCH44229.1"/>
    <property type="molecule type" value="Genomic_DNA"/>
</dbReference>
<evidence type="ECO:0000313" key="3">
    <source>
        <dbReference type="EMBL" id="XCH44229.1"/>
    </source>
</evidence>
<evidence type="ECO:0000256" key="1">
    <source>
        <dbReference type="SAM" id="MobiDB-lite"/>
    </source>
</evidence>
<name>A0AAU8GUB1_9CAUD</name>
<accession>A0AAU8GUB1</accession>
<organism evidence="3">
    <name type="scientific">Mycobacterium phage BabyBack</name>
    <dbReference type="NCBI Taxonomy" id="3158877"/>
    <lineage>
        <taxon>Viruses</taxon>
        <taxon>Duplodnaviria</taxon>
        <taxon>Heunggongvirae</taxon>
        <taxon>Uroviricota</taxon>
        <taxon>Caudoviricetes</taxon>
    </lineage>
</organism>
<proteinExistence type="predicted"/>